<evidence type="ECO:0000256" key="3">
    <source>
        <dbReference type="ARBA" id="ARBA00023163"/>
    </source>
</evidence>
<protein>
    <recommendedName>
        <fullName evidence="9">IclR family transcriptional regulator</fullName>
    </recommendedName>
</protein>
<dbReference type="InterPro" id="IPR005471">
    <property type="entry name" value="Tscrpt_reg_IclR_N"/>
</dbReference>
<dbReference type="GO" id="GO:0003677">
    <property type="term" value="F:DNA binding"/>
    <property type="evidence" value="ECO:0007669"/>
    <property type="project" value="UniProtKB-KW"/>
</dbReference>
<evidence type="ECO:0008006" key="9">
    <source>
        <dbReference type="Google" id="ProtNLM"/>
    </source>
</evidence>
<accession>A0A1W5ZUA2</accession>
<dbReference type="SMART" id="SM00346">
    <property type="entry name" value="HTH_ICLR"/>
    <property type="match status" value="1"/>
</dbReference>
<gene>
    <name evidence="7" type="ORF">HM131_08515</name>
</gene>
<proteinExistence type="predicted"/>
<dbReference type="SUPFAM" id="SSF46785">
    <property type="entry name" value="Winged helix' DNA-binding domain"/>
    <property type="match status" value="1"/>
</dbReference>
<evidence type="ECO:0000313" key="7">
    <source>
        <dbReference type="EMBL" id="ARI76880.1"/>
    </source>
</evidence>
<dbReference type="PROSITE" id="PS51078">
    <property type="entry name" value="ICLR_ED"/>
    <property type="match status" value="1"/>
</dbReference>
<feature type="coiled-coil region" evidence="4">
    <location>
        <begin position="233"/>
        <end position="260"/>
    </location>
</feature>
<dbReference type="Pfam" id="PF01614">
    <property type="entry name" value="IclR_C"/>
    <property type="match status" value="1"/>
</dbReference>
<dbReference type="Pfam" id="PF09339">
    <property type="entry name" value="HTH_IclR"/>
    <property type="match status" value="1"/>
</dbReference>
<keyword evidence="8" id="KW-1185">Reference proteome</keyword>
<dbReference type="InterPro" id="IPR036388">
    <property type="entry name" value="WH-like_DNA-bd_sf"/>
</dbReference>
<dbReference type="InterPro" id="IPR014757">
    <property type="entry name" value="Tscrpt_reg_IclR_C"/>
</dbReference>
<evidence type="ECO:0000256" key="2">
    <source>
        <dbReference type="ARBA" id="ARBA00023125"/>
    </source>
</evidence>
<dbReference type="RefSeq" id="WP_085029355.1">
    <property type="nucleotide sequence ID" value="NZ_CP020772.1"/>
</dbReference>
<dbReference type="Gene3D" id="3.30.450.40">
    <property type="match status" value="1"/>
</dbReference>
<dbReference type="InterPro" id="IPR029016">
    <property type="entry name" value="GAF-like_dom_sf"/>
</dbReference>
<sequence length="263" mass="30020">MGAHTTEKKVENEKKYMIPAIVSAGEILNFLSKRKNKNAKLTQISKSLGINQSTCYRILRTLTEMKLLDHDLETKTFRLGPYLIVLGSRASEFLDYMSIAKDYLKTAAKITKSTCAIVQRVDNEWFCLDKEEFNSPITVTIKIGQRFKLNSGATGKLFLAYLEEEERRQIIDEIGLFKHTEQTITEEEELEKELREIKKRGYSMSLGEHIPGVNGLSFPILDQHGEMQFGINVATLEGDLDKLKEMAEEMKALSLELSNKIYL</sequence>
<dbReference type="OrthoDB" id="9791752at2"/>
<dbReference type="PANTHER" id="PTHR30136:SF7">
    <property type="entry name" value="HTH-TYPE TRANSCRIPTIONAL REGULATOR KDGR-RELATED"/>
    <property type="match status" value="1"/>
</dbReference>
<dbReference type="SUPFAM" id="SSF55781">
    <property type="entry name" value="GAF domain-like"/>
    <property type="match status" value="1"/>
</dbReference>
<evidence type="ECO:0000256" key="4">
    <source>
        <dbReference type="SAM" id="Coils"/>
    </source>
</evidence>
<keyword evidence="2" id="KW-0238">DNA-binding</keyword>
<keyword evidence="4" id="KW-0175">Coiled coil</keyword>
<dbReference type="PANTHER" id="PTHR30136">
    <property type="entry name" value="HELIX-TURN-HELIX TRANSCRIPTIONAL REGULATOR, ICLR FAMILY"/>
    <property type="match status" value="1"/>
</dbReference>
<dbReference type="Proteomes" id="UP000192527">
    <property type="component" value="Chromosome"/>
</dbReference>
<keyword evidence="3" id="KW-0804">Transcription</keyword>
<dbReference type="InterPro" id="IPR050707">
    <property type="entry name" value="HTH_MetabolicPath_Reg"/>
</dbReference>
<evidence type="ECO:0000259" key="5">
    <source>
        <dbReference type="PROSITE" id="PS51077"/>
    </source>
</evidence>
<organism evidence="7 8">
    <name type="scientific">Halobacillus mangrovi</name>
    <dbReference type="NCBI Taxonomy" id="402384"/>
    <lineage>
        <taxon>Bacteria</taxon>
        <taxon>Bacillati</taxon>
        <taxon>Bacillota</taxon>
        <taxon>Bacilli</taxon>
        <taxon>Bacillales</taxon>
        <taxon>Bacillaceae</taxon>
        <taxon>Halobacillus</taxon>
    </lineage>
</organism>
<dbReference type="KEGG" id="hmn:HM131_08515"/>
<dbReference type="PROSITE" id="PS51077">
    <property type="entry name" value="HTH_ICLR"/>
    <property type="match status" value="1"/>
</dbReference>
<dbReference type="InterPro" id="IPR036390">
    <property type="entry name" value="WH_DNA-bd_sf"/>
</dbReference>
<name>A0A1W5ZUA2_9BACI</name>
<dbReference type="GO" id="GO:0003700">
    <property type="term" value="F:DNA-binding transcription factor activity"/>
    <property type="evidence" value="ECO:0007669"/>
    <property type="project" value="TreeGrafter"/>
</dbReference>
<evidence type="ECO:0000313" key="8">
    <source>
        <dbReference type="Proteomes" id="UP000192527"/>
    </source>
</evidence>
<keyword evidence="1" id="KW-0805">Transcription regulation</keyword>
<feature type="domain" description="HTH iclR-type" evidence="5">
    <location>
        <begin position="18"/>
        <end position="81"/>
    </location>
</feature>
<reference evidence="7 8" key="1">
    <citation type="submission" date="2017-04" db="EMBL/GenBank/DDBJ databases">
        <title>The whole genome sequencing and assembly of Halobacillus mangrovi strain.</title>
        <authorList>
            <person name="Lee S.-J."/>
            <person name="Park M.-K."/>
            <person name="Kim J.-Y."/>
            <person name="Lee Y.-J."/>
            <person name="Yi H."/>
            <person name="Bahn Y.-S."/>
            <person name="Kim J.F."/>
            <person name="Lee D.-W."/>
        </authorList>
    </citation>
    <scope>NUCLEOTIDE SEQUENCE [LARGE SCALE GENOMIC DNA]</scope>
    <source>
        <strain evidence="7 8">KTB 131</strain>
    </source>
</reference>
<evidence type="ECO:0000256" key="1">
    <source>
        <dbReference type="ARBA" id="ARBA00023015"/>
    </source>
</evidence>
<dbReference type="Gene3D" id="1.10.10.10">
    <property type="entry name" value="Winged helix-like DNA-binding domain superfamily/Winged helix DNA-binding domain"/>
    <property type="match status" value="1"/>
</dbReference>
<dbReference type="EMBL" id="CP020772">
    <property type="protein sequence ID" value="ARI76880.1"/>
    <property type="molecule type" value="Genomic_DNA"/>
</dbReference>
<dbReference type="GO" id="GO:0045892">
    <property type="term" value="P:negative regulation of DNA-templated transcription"/>
    <property type="evidence" value="ECO:0007669"/>
    <property type="project" value="TreeGrafter"/>
</dbReference>
<feature type="domain" description="IclR-ED" evidence="6">
    <location>
        <begin position="82"/>
        <end position="263"/>
    </location>
</feature>
<dbReference type="STRING" id="402384.HM131_08515"/>
<dbReference type="AlphaFoldDB" id="A0A1W5ZUA2"/>
<evidence type="ECO:0000259" key="6">
    <source>
        <dbReference type="PROSITE" id="PS51078"/>
    </source>
</evidence>